<evidence type="ECO:0000256" key="1">
    <source>
        <dbReference type="SAM" id="MobiDB-lite"/>
    </source>
</evidence>
<comment type="caution">
    <text evidence="2">The sequence shown here is derived from an EMBL/GenBank/DDBJ whole genome shotgun (WGS) entry which is preliminary data.</text>
</comment>
<feature type="compositionally biased region" description="Basic and acidic residues" evidence="1">
    <location>
        <begin position="93"/>
        <end position="109"/>
    </location>
</feature>
<accession>A0A6B0SBW1</accession>
<protein>
    <submittedName>
        <fullName evidence="2">Uncharacterized protein</fullName>
    </submittedName>
</protein>
<sequence>MVSAASGTCAGFGDGQPMYLPLECQSTATAHPTYTLEKVRKRALTLTTSQNFRPVLPTLNATFNPKSSMGFVVPAYEKMQTLFGPKNKPQRSARREPGCEARGPRERLLVDSPPPCCDNPPTALYPRSDPTGPRNGGGGGDGGRGVTAKPPVTAGDRASWPQKARSSSPSRQPRHWDPRLAAGGVCGLRRNPVPVSWSGRRTGALGRAPHPWAPSEVPAPAVAASAHCPSGRRGPSAAPSAAPGPLPALFPLCAAAFRPSPPAALHVLLTLSLRRPPRVQAVCRVRAAVVGPARSFWRLWDSAPGV</sequence>
<dbReference type="Proteomes" id="UP000322234">
    <property type="component" value="Unassembled WGS sequence"/>
</dbReference>
<evidence type="ECO:0000313" key="2">
    <source>
        <dbReference type="EMBL" id="MXQ96473.1"/>
    </source>
</evidence>
<dbReference type="EMBL" id="VBQZ03000164">
    <property type="protein sequence ID" value="MXQ96473.1"/>
    <property type="molecule type" value="Genomic_DNA"/>
</dbReference>
<organism evidence="2 3">
    <name type="scientific">Bos mutus</name>
    <name type="common">wild yak</name>
    <dbReference type="NCBI Taxonomy" id="72004"/>
    <lineage>
        <taxon>Eukaryota</taxon>
        <taxon>Metazoa</taxon>
        <taxon>Chordata</taxon>
        <taxon>Craniata</taxon>
        <taxon>Vertebrata</taxon>
        <taxon>Euteleostomi</taxon>
        <taxon>Mammalia</taxon>
        <taxon>Eutheria</taxon>
        <taxon>Laurasiatheria</taxon>
        <taxon>Artiodactyla</taxon>
        <taxon>Ruminantia</taxon>
        <taxon>Pecora</taxon>
        <taxon>Bovidae</taxon>
        <taxon>Bovinae</taxon>
        <taxon>Bos</taxon>
    </lineage>
</organism>
<feature type="compositionally biased region" description="Gly residues" evidence="1">
    <location>
        <begin position="134"/>
        <end position="145"/>
    </location>
</feature>
<proteinExistence type="predicted"/>
<reference evidence="2" key="1">
    <citation type="submission" date="2019-10" db="EMBL/GenBank/DDBJ databases">
        <title>The sequence and de novo assembly of the wild yak genome.</title>
        <authorList>
            <person name="Liu Y."/>
        </authorList>
    </citation>
    <scope>NUCLEOTIDE SEQUENCE [LARGE SCALE GENOMIC DNA]</scope>
    <source>
        <strain evidence="2">WY2019</strain>
    </source>
</reference>
<dbReference type="AlphaFoldDB" id="A0A6B0SBW1"/>
<feature type="region of interest" description="Disordered" evidence="1">
    <location>
        <begin position="82"/>
        <end position="183"/>
    </location>
</feature>
<evidence type="ECO:0000313" key="3">
    <source>
        <dbReference type="Proteomes" id="UP000322234"/>
    </source>
</evidence>
<name>A0A6B0SBW1_9CETA</name>
<gene>
    <name evidence="2" type="ORF">E5288_WYG015470</name>
</gene>
<keyword evidence="3" id="KW-1185">Reference proteome</keyword>